<evidence type="ECO:0000313" key="16">
    <source>
        <dbReference type="Proteomes" id="UP000190395"/>
    </source>
</evidence>
<dbReference type="GO" id="GO:0003676">
    <property type="term" value="F:nucleic acid binding"/>
    <property type="evidence" value="ECO:0007669"/>
    <property type="project" value="InterPro"/>
</dbReference>
<dbReference type="InterPro" id="IPR020821">
    <property type="entry name" value="ENPP1-3/EXOG-like_nuc-like"/>
</dbReference>
<dbReference type="PANTHER" id="PTHR13966">
    <property type="entry name" value="ENDONUCLEASE RELATED"/>
    <property type="match status" value="1"/>
</dbReference>
<comment type="cofactor">
    <cofactor evidence="1 10">
        <name>Mg(2+)</name>
        <dbReference type="ChEBI" id="CHEBI:18420"/>
    </cofactor>
</comment>
<dbReference type="GO" id="GO:0046872">
    <property type="term" value="F:metal ion binding"/>
    <property type="evidence" value="ECO:0007669"/>
    <property type="project" value="UniProtKB-KW"/>
</dbReference>
<dbReference type="SUPFAM" id="SSF54060">
    <property type="entry name" value="His-Me finger endonucleases"/>
    <property type="match status" value="1"/>
</dbReference>
<dbReference type="Proteomes" id="UP000190395">
    <property type="component" value="Unassembled WGS sequence"/>
</dbReference>
<keyword evidence="7" id="KW-0460">Magnesium</keyword>
<dbReference type="InterPro" id="IPR018524">
    <property type="entry name" value="DNA/RNA_endonuclease_AS"/>
</dbReference>
<comment type="similarity">
    <text evidence="2 10">Belongs to the DNA/RNA non-specific endonuclease family.</text>
</comment>
<feature type="transmembrane region" description="Helical" evidence="12">
    <location>
        <begin position="32"/>
        <end position="50"/>
    </location>
</feature>
<evidence type="ECO:0000256" key="12">
    <source>
        <dbReference type="SAM" id="Phobius"/>
    </source>
</evidence>
<accession>A0A1T4K8T6</accession>
<evidence type="ECO:0000256" key="2">
    <source>
        <dbReference type="ARBA" id="ARBA00010052"/>
    </source>
</evidence>
<name>A0A1T4K8T6_9SPIR</name>
<dbReference type="GO" id="GO:0004519">
    <property type="term" value="F:endonuclease activity"/>
    <property type="evidence" value="ECO:0007669"/>
    <property type="project" value="UniProtKB-UniRule"/>
</dbReference>
<dbReference type="PANTHER" id="PTHR13966:SF5">
    <property type="entry name" value="ENDONUCLEASE G, MITOCHONDRIAL"/>
    <property type="match status" value="1"/>
</dbReference>
<dbReference type="EC" id="3.1.30.-" evidence="10"/>
<dbReference type="PROSITE" id="PS01070">
    <property type="entry name" value="NUCLEASE_NON_SPEC"/>
    <property type="match status" value="1"/>
</dbReference>
<evidence type="ECO:0000256" key="11">
    <source>
        <dbReference type="SAM" id="MobiDB-lite"/>
    </source>
</evidence>
<dbReference type="Gene3D" id="3.40.570.10">
    <property type="entry name" value="Extracellular Endonuclease, subunit A"/>
    <property type="match status" value="1"/>
</dbReference>
<dbReference type="SMART" id="SM00892">
    <property type="entry name" value="Endonuclease_NS"/>
    <property type="match status" value="1"/>
</dbReference>
<keyword evidence="4 9" id="KW-0479">Metal-binding</keyword>
<keyword evidence="3 10" id="KW-0540">Nuclease</keyword>
<feature type="active site" description="Proton acceptor" evidence="8">
    <location>
        <position position="194"/>
    </location>
</feature>
<keyword evidence="12" id="KW-1133">Transmembrane helix</keyword>
<dbReference type="InterPro" id="IPR040255">
    <property type="entry name" value="Non-specific_endonuclease"/>
</dbReference>
<evidence type="ECO:0000256" key="10">
    <source>
        <dbReference type="RuleBase" id="RU366055"/>
    </source>
</evidence>
<dbReference type="Pfam" id="PF01223">
    <property type="entry name" value="Endonuclease_NS"/>
    <property type="match status" value="1"/>
</dbReference>
<evidence type="ECO:0000256" key="8">
    <source>
        <dbReference type="PIRSR" id="PIRSR640255-1"/>
    </source>
</evidence>
<dbReference type="RefSeq" id="WP_078929685.1">
    <property type="nucleotide sequence ID" value="NZ_FUXC01000001.1"/>
</dbReference>
<keyword evidence="6 10" id="KW-0378">Hydrolase</keyword>
<dbReference type="InterPro" id="IPR044929">
    <property type="entry name" value="DNA/RNA_non-sp_Endonuclease_sf"/>
</dbReference>
<evidence type="ECO:0000256" key="4">
    <source>
        <dbReference type="ARBA" id="ARBA00022723"/>
    </source>
</evidence>
<feature type="domain" description="DNA/RNA non-specific endonuclease/pyrophosphatase/phosphodiesterase" evidence="14">
    <location>
        <begin position="132"/>
        <end position="340"/>
    </location>
</feature>
<feature type="region of interest" description="Disordered" evidence="11">
    <location>
        <begin position="75"/>
        <end position="97"/>
    </location>
</feature>
<sequence>MSVFLLYFENSCYYSRIMAKNSKSRKKRNSRFNKIVTAIIFIVALGIFLYEKVPQVREFADPKIEKAKTAISRFLPSEPQIQDEQNQPSKNKVTDKTSSATASDGFIFLSQNLAEPRCAGTGKTAEDHEHRAYEYYSLCYRESYEQAEWSAYCLTGEHLVKNAGRSDDFRADPKISTGSATPDDYKKTGYDRGHLSPAADFAFDKAAMSETFYMTNMSPQTGSFNRGIWKDLESTVRNWAKKFGRVYVVSGPILEKNAGGYKSIGTNNVSVPEYYYKVILAPLYEDENDKNTPDNAKNIAAIGFIFPNQKCTDTIFNYAVTVAEVEKRTGIDFFYELEDTAEKAAESAFDKNVWE</sequence>
<proteinExistence type="inferred from homology"/>
<dbReference type="GO" id="GO:0016787">
    <property type="term" value="F:hydrolase activity"/>
    <property type="evidence" value="ECO:0007669"/>
    <property type="project" value="UniProtKB-KW"/>
</dbReference>
<feature type="compositionally biased region" description="Polar residues" evidence="11">
    <location>
        <begin position="79"/>
        <end position="97"/>
    </location>
</feature>
<evidence type="ECO:0000259" key="13">
    <source>
        <dbReference type="SMART" id="SM00477"/>
    </source>
</evidence>
<dbReference type="InterPro" id="IPR044925">
    <property type="entry name" value="His-Me_finger_sf"/>
</dbReference>
<feature type="region of interest" description="Disordered" evidence="11">
    <location>
        <begin position="166"/>
        <end position="189"/>
    </location>
</feature>
<evidence type="ECO:0000256" key="3">
    <source>
        <dbReference type="ARBA" id="ARBA00022722"/>
    </source>
</evidence>
<feature type="binding site" evidence="9">
    <location>
        <position position="225"/>
    </location>
    <ligand>
        <name>Mg(2+)</name>
        <dbReference type="ChEBI" id="CHEBI:18420"/>
        <note>catalytic</note>
    </ligand>
</feature>
<reference evidence="15 16" key="1">
    <citation type="submission" date="2017-02" db="EMBL/GenBank/DDBJ databases">
        <authorList>
            <person name="Peterson S.W."/>
        </authorList>
    </citation>
    <scope>NUCLEOTIDE SEQUENCE [LARGE SCALE GENOMIC DNA]</scope>
    <source>
        <strain evidence="15 16">ATCC BAA-909</strain>
    </source>
</reference>
<dbReference type="CDD" id="cd00091">
    <property type="entry name" value="NUC"/>
    <property type="match status" value="1"/>
</dbReference>
<feature type="domain" description="ENPP1-3/EXOG-like endonuclease/phosphodiesterase" evidence="13">
    <location>
        <begin position="133"/>
        <end position="340"/>
    </location>
</feature>
<protein>
    <recommendedName>
        <fullName evidence="10">Endonuclease</fullName>
        <ecNumber evidence="10">3.1.30.-</ecNumber>
    </recommendedName>
</protein>
<evidence type="ECO:0000256" key="1">
    <source>
        <dbReference type="ARBA" id="ARBA00001946"/>
    </source>
</evidence>
<evidence type="ECO:0000256" key="5">
    <source>
        <dbReference type="ARBA" id="ARBA00022759"/>
    </source>
</evidence>
<keyword evidence="16" id="KW-1185">Reference proteome</keyword>
<gene>
    <name evidence="15" type="ORF">SAMN02745152_00016</name>
</gene>
<organism evidence="15 16">
    <name type="scientific">Treponema berlinense</name>
    <dbReference type="NCBI Taxonomy" id="225004"/>
    <lineage>
        <taxon>Bacteria</taxon>
        <taxon>Pseudomonadati</taxon>
        <taxon>Spirochaetota</taxon>
        <taxon>Spirochaetia</taxon>
        <taxon>Spirochaetales</taxon>
        <taxon>Treponemataceae</taxon>
        <taxon>Treponema</taxon>
    </lineage>
</organism>
<dbReference type="STRING" id="225004.SAMN02745152_00016"/>
<evidence type="ECO:0000256" key="6">
    <source>
        <dbReference type="ARBA" id="ARBA00022801"/>
    </source>
</evidence>
<dbReference type="InterPro" id="IPR001604">
    <property type="entry name" value="Endo_G_ENPP1-like_dom"/>
</dbReference>
<evidence type="ECO:0000313" key="15">
    <source>
        <dbReference type="EMBL" id="SJZ38821.1"/>
    </source>
</evidence>
<evidence type="ECO:0000256" key="9">
    <source>
        <dbReference type="PIRSR" id="PIRSR640255-2"/>
    </source>
</evidence>
<evidence type="ECO:0000259" key="14">
    <source>
        <dbReference type="SMART" id="SM00892"/>
    </source>
</evidence>
<dbReference type="GeneID" id="303366298"/>
<dbReference type="EMBL" id="FUXC01000001">
    <property type="protein sequence ID" value="SJZ38821.1"/>
    <property type="molecule type" value="Genomic_DNA"/>
</dbReference>
<dbReference type="AlphaFoldDB" id="A0A1T4K8T6"/>
<keyword evidence="12" id="KW-0472">Membrane</keyword>
<keyword evidence="12" id="KW-0812">Transmembrane</keyword>
<evidence type="ECO:0000256" key="7">
    <source>
        <dbReference type="ARBA" id="ARBA00022842"/>
    </source>
</evidence>
<keyword evidence="5 10" id="KW-0255">Endonuclease</keyword>
<dbReference type="SMART" id="SM00477">
    <property type="entry name" value="NUC"/>
    <property type="match status" value="1"/>
</dbReference>